<dbReference type="Pfam" id="PF06114">
    <property type="entry name" value="Peptidase_M78"/>
    <property type="match status" value="1"/>
</dbReference>
<protein>
    <submittedName>
        <fullName evidence="2">ImmA/IrrE family metallo-endopeptidase</fullName>
    </submittedName>
</protein>
<comment type="caution">
    <text evidence="2">The sequence shown here is derived from an EMBL/GenBank/DDBJ whole genome shotgun (WGS) entry which is preliminary data.</text>
</comment>
<dbReference type="Gene3D" id="1.10.10.2910">
    <property type="match status" value="1"/>
</dbReference>
<dbReference type="PANTHER" id="PTHR43236">
    <property type="entry name" value="ANTITOXIN HIGA1"/>
    <property type="match status" value="1"/>
</dbReference>
<accession>A0A7C3HQM6</accession>
<name>A0A7C3HQM6_MEIRU</name>
<proteinExistence type="predicted"/>
<gene>
    <name evidence="2" type="ORF">ENS82_02530</name>
</gene>
<reference evidence="2" key="1">
    <citation type="journal article" date="2020" name="mSystems">
        <title>Genome- and Community-Level Interaction Insights into Carbon Utilization and Element Cycling Functions of Hydrothermarchaeota in Hydrothermal Sediment.</title>
        <authorList>
            <person name="Zhou Z."/>
            <person name="Liu Y."/>
            <person name="Xu W."/>
            <person name="Pan J."/>
            <person name="Luo Z.H."/>
            <person name="Li M."/>
        </authorList>
    </citation>
    <scope>NUCLEOTIDE SEQUENCE [LARGE SCALE GENOMIC DNA]</scope>
    <source>
        <strain evidence="2">SpSt-524</strain>
    </source>
</reference>
<dbReference type="InterPro" id="IPR052345">
    <property type="entry name" value="Rad_response_metalloprotease"/>
</dbReference>
<feature type="domain" description="IrrE N-terminal-like" evidence="1">
    <location>
        <begin position="52"/>
        <end position="151"/>
    </location>
</feature>
<dbReference type="PANTHER" id="PTHR43236:SF2">
    <property type="entry name" value="BLL0069 PROTEIN"/>
    <property type="match status" value="1"/>
</dbReference>
<organism evidence="2">
    <name type="scientific">Meiothermus ruber</name>
    <dbReference type="NCBI Taxonomy" id="277"/>
    <lineage>
        <taxon>Bacteria</taxon>
        <taxon>Thermotogati</taxon>
        <taxon>Deinococcota</taxon>
        <taxon>Deinococci</taxon>
        <taxon>Thermales</taxon>
        <taxon>Thermaceae</taxon>
        <taxon>Meiothermus</taxon>
    </lineage>
</organism>
<sequence>MAMELRHRVIELAQEYRKTHAPLTPERLAGGIGAGLSYGRLPDGKFGALVPEKNHILIDQDSPPKRQRFTLAHEVMHVLIQQDDDLLSELHEAYAGQELEKELEALCNLGAAEMLLPGQAVEAAIARKGQTPRLIPELAELHQVSEEVAIIALAERGPVPSIVLMAGSKPLRVYFSAKHPQVVGWVSRGAGFRREDPLVVAFETDLPQKTTARLPNHEVLYSLEAYPKNGRVYAVYRVLQN</sequence>
<dbReference type="InterPro" id="IPR010359">
    <property type="entry name" value="IrrE_HExxH"/>
</dbReference>
<evidence type="ECO:0000313" key="2">
    <source>
        <dbReference type="EMBL" id="HFG19581.1"/>
    </source>
</evidence>
<evidence type="ECO:0000259" key="1">
    <source>
        <dbReference type="Pfam" id="PF06114"/>
    </source>
</evidence>
<dbReference type="EMBL" id="DSWI01000009">
    <property type="protein sequence ID" value="HFG19581.1"/>
    <property type="molecule type" value="Genomic_DNA"/>
</dbReference>
<dbReference type="AlphaFoldDB" id="A0A7C3HQM6"/>